<keyword evidence="2" id="KW-1185">Reference proteome</keyword>
<dbReference type="AlphaFoldDB" id="A0A3A6PDZ7"/>
<evidence type="ECO:0000313" key="2">
    <source>
        <dbReference type="Proteomes" id="UP000267798"/>
    </source>
</evidence>
<accession>A0A3A6PDZ7</accession>
<proteinExistence type="predicted"/>
<dbReference type="Proteomes" id="UP000267798">
    <property type="component" value="Unassembled WGS sequence"/>
</dbReference>
<comment type="caution">
    <text evidence="1">The sequence shown here is derived from an EMBL/GenBank/DDBJ whole genome shotgun (WGS) entry which is preliminary data.</text>
</comment>
<evidence type="ECO:0000313" key="1">
    <source>
        <dbReference type="EMBL" id="RJX39027.1"/>
    </source>
</evidence>
<protein>
    <submittedName>
        <fullName evidence="1">Uncharacterized protein</fullName>
    </submittedName>
</protein>
<organism evidence="1 2">
    <name type="scientific">Paenibacillus pinisoli</name>
    <dbReference type="NCBI Taxonomy" id="1276110"/>
    <lineage>
        <taxon>Bacteria</taxon>
        <taxon>Bacillati</taxon>
        <taxon>Bacillota</taxon>
        <taxon>Bacilli</taxon>
        <taxon>Bacillales</taxon>
        <taxon>Paenibacillaceae</taxon>
        <taxon>Paenibacillus</taxon>
    </lineage>
</organism>
<name>A0A3A6PDZ7_9BACL</name>
<reference evidence="1 2" key="1">
    <citation type="submission" date="2018-09" db="EMBL/GenBank/DDBJ databases">
        <title>Paenibacillus aracenensis nov. sp. isolated from a cave in southern Spain.</title>
        <authorList>
            <person name="Jurado V."/>
            <person name="Gutierrez-Patricio S."/>
            <person name="Gonzalez-Pimentel J.L."/>
            <person name="Miller A.Z."/>
            <person name="Laiz L."/>
            <person name="Saiz-Jimenez C."/>
        </authorList>
    </citation>
    <scope>NUCLEOTIDE SEQUENCE [LARGE SCALE GENOMIC DNA]</scope>
    <source>
        <strain evidence="1 2">JCM 19203</strain>
    </source>
</reference>
<gene>
    <name evidence="1" type="ORF">D3P09_16115</name>
</gene>
<dbReference type="EMBL" id="QXQB01000003">
    <property type="protein sequence ID" value="RJX39027.1"/>
    <property type="molecule type" value="Genomic_DNA"/>
</dbReference>
<sequence length="185" mass="21906">MELLTLKEHPKFYGDYKAAKSFWKEYDKAIVVNASGTTFYEDALLLVTTGDSDNGIITNVTINLSDYEKKHDLELDNVMRLICDYIPYDIINQYYDFKEAFHEVSKYVRYEAYHYVMELNDKGKEAKKSGESYLQSKFAFKIIHRNDNDWIAKMNYLAYKGNHDKFKADAYDVEAWDVDIEKYRK</sequence>